<organism evidence="3 4">
    <name type="scientific">Comamonas terrigena</name>
    <dbReference type="NCBI Taxonomy" id="32013"/>
    <lineage>
        <taxon>Bacteria</taxon>
        <taxon>Pseudomonadati</taxon>
        <taxon>Pseudomonadota</taxon>
        <taxon>Betaproteobacteria</taxon>
        <taxon>Burkholderiales</taxon>
        <taxon>Comamonadaceae</taxon>
        <taxon>Comamonas</taxon>
    </lineage>
</organism>
<dbReference type="InterPro" id="IPR005625">
    <property type="entry name" value="PepSY-ass_TM"/>
</dbReference>
<proteinExistence type="predicted"/>
<dbReference type="EMBL" id="PDEA01000001">
    <property type="protein sequence ID" value="PEH87979.1"/>
    <property type="molecule type" value="Genomic_DNA"/>
</dbReference>
<dbReference type="Pfam" id="PF03929">
    <property type="entry name" value="PepSY_TM"/>
    <property type="match status" value="1"/>
</dbReference>
<dbReference type="PANTHER" id="PTHR34219:SF4">
    <property type="entry name" value="PEPSY DOMAIN-CONTAINING PROTEIN"/>
    <property type="match status" value="1"/>
</dbReference>
<keyword evidence="2" id="KW-1133">Transmembrane helix</keyword>
<gene>
    <name evidence="3" type="ORF">CRM82_04535</name>
</gene>
<feature type="transmembrane region" description="Helical" evidence="2">
    <location>
        <begin position="188"/>
        <end position="214"/>
    </location>
</feature>
<feature type="transmembrane region" description="Helical" evidence="2">
    <location>
        <begin position="375"/>
        <end position="397"/>
    </location>
</feature>
<feature type="transmembrane region" description="Helical" evidence="2">
    <location>
        <begin position="481"/>
        <end position="506"/>
    </location>
</feature>
<dbReference type="Proteomes" id="UP000220246">
    <property type="component" value="Unassembled WGS sequence"/>
</dbReference>
<keyword evidence="2" id="KW-0472">Membrane</keyword>
<evidence type="ECO:0000256" key="2">
    <source>
        <dbReference type="SAM" id="Phobius"/>
    </source>
</evidence>
<dbReference type="AlphaFoldDB" id="A0A2A7URI9"/>
<feature type="transmembrane region" description="Helical" evidence="2">
    <location>
        <begin position="146"/>
        <end position="167"/>
    </location>
</feature>
<feature type="compositionally biased region" description="Basic and acidic residues" evidence="1">
    <location>
        <begin position="253"/>
        <end position="266"/>
    </location>
</feature>
<keyword evidence="4" id="KW-1185">Reference proteome</keyword>
<dbReference type="GeneID" id="80799856"/>
<feature type="transmembrane region" description="Helical" evidence="2">
    <location>
        <begin position="418"/>
        <end position="441"/>
    </location>
</feature>
<feature type="transmembrane region" description="Helical" evidence="2">
    <location>
        <begin position="453"/>
        <end position="469"/>
    </location>
</feature>
<dbReference type="RefSeq" id="WP_066541616.1">
    <property type="nucleotide sequence ID" value="NZ_PDEA01000001.1"/>
</dbReference>
<evidence type="ECO:0000256" key="1">
    <source>
        <dbReference type="SAM" id="MobiDB-lite"/>
    </source>
</evidence>
<dbReference type="PANTHER" id="PTHR34219">
    <property type="entry name" value="IRON-REGULATED INNER MEMBRANE PROTEIN-RELATED"/>
    <property type="match status" value="1"/>
</dbReference>
<feature type="transmembrane region" description="Helical" evidence="2">
    <location>
        <begin position="20"/>
        <end position="42"/>
    </location>
</feature>
<evidence type="ECO:0000313" key="3">
    <source>
        <dbReference type="EMBL" id="PEH87979.1"/>
    </source>
</evidence>
<feature type="transmembrane region" description="Helical" evidence="2">
    <location>
        <begin position="518"/>
        <end position="535"/>
    </location>
</feature>
<feature type="region of interest" description="Disordered" evidence="1">
    <location>
        <begin position="241"/>
        <end position="274"/>
    </location>
</feature>
<protein>
    <submittedName>
        <fullName evidence="3">PepSY domain-containing protein</fullName>
    </submittedName>
</protein>
<name>A0A2A7URI9_COMTR</name>
<evidence type="ECO:0000313" key="4">
    <source>
        <dbReference type="Proteomes" id="UP000220246"/>
    </source>
</evidence>
<sequence>MRLDGKPEGLRQSMSWFHTWSGLLLGWLLYAVFFTGTLSYFVDEVNDWMRPELHVSVPQADTAEKALAGMQKLAPDASTWTISLPSVRQTAVAVSWRPQGAPQGREGLQRAYLDAATGEVIPVRETRGGSFLYRFHFELYAMPRIWGRWIVGIATFVMLVAILSGVITHKKIFTDFFTFRPRKGQRSWLDAHNATAVLALPFHIVITFSGLLLLMTMLMPWGVHAVYDGDTQRFNAERRGVVQNAAPQGGAREAGREGREGREGRAGRAGQADAGPVALAPLGPMLQAAQAQWQGRGVAAITVQNPHTARARVELREEGSSSLSNRGSGQRLVFDGVTGQLQEAPAPRVPSAINTFIGSVSGLHLGRFADPAVRWLLFLSGVVGTLMAATGMVLWVVKRLPERRKRGFTPRGHRLVEVLNVASIAGLSVAVAGYFVANRWVPVGIAERAETEIHWFFGIWLACLVHAALRPHAKAWLEQLALAAVAFAALPLLNAATGGAGLWHTLARGQWSVAGFDLMMWALALLHAAVVYQLWRRQRAAQPAKPAAVASGGSALPKTALQAPEQQP</sequence>
<accession>A0A2A7URI9</accession>
<reference evidence="4" key="1">
    <citation type="submission" date="2017-09" db="EMBL/GenBank/DDBJ databases">
        <title>FDA dAtabase for Regulatory Grade micrObial Sequences (FDA-ARGOS): Supporting development and validation of Infectious Disease Dx tests.</title>
        <authorList>
            <person name="Minogue T."/>
            <person name="Wolcott M."/>
            <person name="Wasieloski L."/>
            <person name="Aguilar W."/>
            <person name="Moore D."/>
            <person name="Tallon L."/>
            <person name="Sadzewicz L."/>
            <person name="Ott S."/>
            <person name="Zhao X."/>
            <person name="Nagaraj S."/>
            <person name="Vavikolanu K."/>
            <person name="Aluvathingal J."/>
            <person name="Nadendla S."/>
            <person name="Sichtig H."/>
        </authorList>
    </citation>
    <scope>NUCLEOTIDE SEQUENCE [LARGE SCALE GENOMIC DNA]</scope>
    <source>
        <strain evidence="4">FDAARGOS_394</strain>
    </source>
</reference>
<comment type="caution">
    <text evidence="3">The sequence shown here is derived from an EMBL/GenBank/DDBJ whole genome shotgun (WGS) entry which is preliminary data.</text>
</comment>
<dbReference type="STRING" id="1219032.GCA_001515545_03933"/>
<feature type="region of interest" description="Disordered" evidence="1">
    <location>
        <begin position="549"/>
        <end position="568"/>
    </location>
</feature>
<keyword evidence="2" id="KW-0812">Transmembrane</keyword>
<dbReference type="OrthoDB" id="9776609at2"/>